<sequence length="65" mass="7273">MVYVNSLRATELTRDNNITNTALISGFQETVMVATRMYRGACLVDNVDEPIITGVRALPELERDD</sequence>
<dbReference type="RefSeq" id="WP_089829190.1">
    <property type="nucleotide sequence ID" value="NZ_FNBN01000001.1"/>
</dbReference>
<accession>A0A1G7J006</accession>
<reference evidence="1 2" key="1">
    <citation type="submission" date="2016-10" db="EMBL/GenBank/DDBJ databases">
        <authorList>
            <person name="de Groot N.N."/>
        </authorList>
    </citation>
    <scope>NUCLEOTIDE SEQUENCE [LARGE SCALE GENOMIC DNA]</scope>
    <source>
        <strain evidence="1 2">DSM 527</strain>
    </source>
</reference>
<gene>
    <name evidence="1" type="ORF">SAMN04488121_1011049</name>
</gene>
<evidence type="ECO:0000313" key="2">
    <source>
        <dbReference type="Proteomes" id="UP000199045"/>
    </source>
</evidence>
<dbReference type="OrthoDB" id="678201at2"/>
<dbReference type="Proteomes" id="UP000199045">
    <property type="component" value="Unassembled WGS sequence"/>
</dbReference>
<dbReference type="EMBL" id="FNBN01000001">
    <property type="protein sequence ID" value="SDF18208.1"/>
    <property type="molecule type" value="Genomic_DNA"/>
</dbReference>
<protein>
    <submittedName>
        <fullName evidence="1">Uncharacterized protein</fullName>
    </submittedName>
</protein>
<organism evidence="1 2">
    <name type="scientific">Chitinophaga filiformis</name>
    <name type="common">Myxococcus filiformis</name>
    <name type="synonym">Flexibacter filiformis</name>
    <dbReference type="NCBI Taxonomy" id="104663"/>
    <lineage>
        <taxon>Bacteria</taxon>
        <taxon>Pseudomonadati</taxon>
        <taxon>Bacteroidota</taxon>
        <taxon>Chitinophagia</taxon>
        <taxon>Chitinophagales</taxon>
        <taxon>Chitinophagaceae</taxon>
        <taxon>Chitinophaga</taxon>
    </lineage>
</organism>
<proteinExistence type="predicted"/>
<name>A0A1G7J006_CHIFI</name>
<evidence type="ECO:0000313" key="1">
    <source>
        <dbReference type="EMBL" id="SDF18208.1"/>
    </source>
</evidence>
<dbReference type="AlphaFoldDB" id="A0A1G7J006"/>